<dbReference type="InterPro" id="IPR042375">
    <property type="entry name" value="AKAP5"/>
</dbReference>
<dbReference type="Proteomes" id="UP000629713">
    <property type="component" value="Unassembled WGS sequence"/>
</dbReference>
<keyword evidence="4" id="KW-0472">Membrane</keyword>
<dbReference type="GO" id="GO:0005516">
    <property type="term" value="F:calmodulin binding"/>
    <property type="evidence" value="ECO:0007669"/>
    <property type="project" value="UniProtKB-KW"/>
</dbReference>
<evidence type="ECO:0000259" key="7">
    <source>
        <dbReference type="PROSITE" id="PS51893"/>
    </source>
</evidence>
<organism evidence="8 9">
    <name type="scientific">Peucedramus taeniatus</name>
    <name type="common">Olive warbler</name>
    <dbReference type="NCBI Taxonomy" id="135441"/>
    <lineage>
        <taxon>Eukaryota</taxon>
        <taxon>Metazoa</taxon>
        <taxon>Chordata</taxon>
        <taxon>Craniata</taxon>
        <taxon>Vertebrata</taxon>
        <taxon>Euteleostomi</taxon>
        <taxon>Archelosauria</taxon>
        <taxon>Archosauria</taxon>
        <taxon>Dinosauria</taxon>
        <taxon>Saurischia</taxon>
        <taxon>Theropoda</taxon>
        <taxon>Coelurosauria</taxon>
        <taxon>Aves</taxon>
        <taxon>Neognathae</taxon>
        <taxon>Neoaves</taxon>
        <taxon>Telluraves</taxon>
        <taxon>Australaves</taxon>
        <taxon>Passeriformes</taxon>
        <taxon>Passeroidea</taxon>
        <taxon>Fringillidae</taxon>
        <taxon>Peucedraminae</taxon>
        <taxon>Peucedramus</taxon>
    </lineage>
</organism>
<evidence type="ECO:0000256" key="4">
    <source>
        <dbReference type="ARBA" id="ARBA00023136"/>
    </source>
</evidence>
<feature type="non-terminal residue" evidence="8">
    <location>
        <position position="1"/>
    </location>
</feature>
<dbReference type="GO" id="GO:0050811">
    <property type="term" value="F:GABA receptor binding"/>
    <property type="evidence" value="ECO:0007669"/>
    <property type="project" value="TreeGrafter"/>
</dbReference>
<gene>
    <name evidence="8" type="primary">Akap5</name>
    <name evidence="8" type="ORF">PEUTAE_R13655</name>
</gene>
<keyword evidence="2" id="KW-0597">Phosphoprotein</keyword>
<dbReference type="GO" id="GO:0034237">
    <property type="term" value="F:protein kinase A regulatory subunit binding"/>
    <property type="evidence" value="ECO:0007669"/>
    <property type="project" value="TreeGrafter"/>
</dbReference>
<sequence length="500" mass="54293">MVKAAKEIEMENPREAETPSTGATCSPPEEQAKKPSMLCFKKRKKSCKKGLTVKDACEGASEEKSQCVSADQEEAKASNASRASKGTWAAIKNLARPQRRQKSSSRKKVPSDSQVQLEVDAEESCAQDLPKKRASSGVKMPCVRFSRSKKKPSPSEAVEESEGSVQANEVMGVVNKASEEPEDLAPTDKSESFSPVSAQEEQDTVKQEQHRMKVDQDTVKEDQDTVKEDDHTAKESDTSVGTSEPLTEPTHDAEEHSECTVQLDITNSETVDETAQDKLQEGSLPQTTSDVEGREVAPEAPDSKDQPDDTPEITEWQEIPDICQEMPERDELEKSINLSKECKAEETVTDFSELASGGDAASVQEAASGKDAECSSHQILEANAGAGVSIVITITEAEDSDNTDSDQSYEPSPVLHQKKQKGNKKSNRNADVGQKEGPEVGGSPQAEEKGLGEQGHRTGEQYELLLVETASSLVKAAIQSSIEQLVNEMALEQNKHNSFL</sequence>
<protein>
    <submittedName>
        <fullName evidence="8">AKAP5 protein</fullName>
    </submittedName>
</protein>
<dbReference type="GO" id="GO:0043197">
    <property type="term" value="C:dendritic spine"/>
    <property type="evidence" value="ECO:0007669"/>
    <property type="project" value="TreeGrafter"/>
</dbReference>
<dbReference type="GO" id="GO:0031698">
    <property type="term" value="F:beta-2 adrenergic receptor binding"/>
    <property type="evidence" value="ECO:0007669"/>
    <property type="project" value="TreeGrafter"/>
</dbReference>
<dbReference type="GO" id="GO:0060090">
    <property type="term" value="F:molecular adaptor activity"/>
    <property type="evidence" value="ECO:0007669"/>
    <property type="project" value="TreeGrafter"/>
</dbReference>
<evidence type="ECO:0000313" key="8">
    <source>
        <dbReference type="EMBL" id="NXQ11550.1"/>
    </source>
</evidence>
<keyword evidence="5" id="KW-0449">Lipoprotein</keyword>
<dbReference type="GO" id="GO:0032590">
    <property type="term" value="C:dendrite membrane"/>
    <property type="evidence" value="ECO:0007669"/>
    <property type="project" value="TreeGrafter"/>
</dbReference>
<name>A0A852F7B1_PEUTA</name>
<evidence type="ECO:0000256" key="5">
    <source>
        <dbReference type="ARBA" id="ARBA00023288"/>
    </source>
</evidence>
<evidence type="ECO:0000256" key="6">
    <source>
        <dbReference type="SAM" id="MobiDB-lite"/>
    </source>
</evidence>
<keyword evidence="3" id="KW-0112">Calmodulin-binding</keyword>
<reference evidence="8" key="1">
    <citation type="submission" date="2019-09" db="EMBL/GenBank/DDBJ databases">
        <title>Bird 10,000 Genomes (B10K) Project - Family phase.</title>
        <authorList>
            <person name="Zhang G."/>
        </authorList>
    </citation>
    <scope>NUCLEOTIDE SEQUENCE</scope>
    <source>
        <strain evidence="8">B10K-DU-002-52</strain>
        <tissue evidence="8">Muscle</tissue>
    </source>
</reference>
<dbReference type="EMBL" id="WBNO01005326">
    <property type="protein sequence ID" value="NXQ11550.1"/>
    <property type="molecule type" value="Genomic_DNA"/>
</dbReference>
<feature type="region of interest" description="Disordered" evidence="6">
    <location>
        <begin position="74"/>
        <end position="314"/>
    </location>
</feature>
<dbReference type="GO" id="GO:0014069">
    <property type="term" value="C:postsynaptic density"/>
    <property type="evidence" value="ECO:0007669"/>
    <property type="project" value="TreeGrafter"/>
</dbReference>
<dbReference type="AlphaFoldDB" id="A0A852F7B1"/>
<accession>A0A852F7B1</accession>
<dbReference type="GO" id="GO:0008179">
    <property type="term" value="F:adenylate cyclase binding"/>
    <property type="evidence" value="ECO:0007669"/>
    <property type="project" value="InterPro"/>
</dbReference>
<evidence type="ECO:0000256" key="3">
    <source>
        <dbReference type="ARBA" id="ARBA00022860"/>
    </source>
</evidence>
<feature type="compositionally biased region" description="Basic and acidic residues" evidence="6">
    <location>
        <begin position="446"/>
        <end position="457"/>
    </location>
</feature>
<evidence type="ECO:0000256" key="2">
    <source>
        <dbReference type="ARBA" id="ARBA00022553"/>
    </source>
</evidence>
<feature type="compositionally biased region" description="Basic and acidic residues" evidence="6">
    <location>
        <begin position="1"/>
        <end position="17"/>
    </location>
</feature>
<evidence type="ECO:0000256" key="1">
    <source>
        <dbReference type="ARBA" id="ARBA00004635"/>
    </source>
</evidence>
<dbReference type="GO" id="GO:0035254">
    <property type="term" value="F:glutamate receptor binding"/>
    <property type="evidence" value="ECO:0007669"/>
    <property type="project" value="TreeGrafter"/>
</dbReference>
<feature type="compositionally biased region" description="Polar residues" evidence="6">
    <location>
        <begin position="259"/>
        <end position="269"/>
    </location>
</feature>
<dbReference type="InterPro" id="IPR001573">
    <property type="entry name" value="AKAP_WSK"/>
</dbReference>
<dbReference type="PANTHER" id="PTHR15182:SF0">
    <property type="entry name" value="A-KINASE ANCHOR PROTEIN 5"/>
    <property type="match status" value="1"/>
</dbReference>
<feature type="region of interest" description="Disordered" evidence="6">
    <location>
        <begin position="397"/>
        <end position="457"/>
    </location>
</feature>
<feature type="compositionally biased region" description="Basic residues" evidence="6">
    <location>
        <begin position="416"/>
        <end position="427"/>
    </location>
</feature>
<feature type="compositionally biased region" description="Basic and acidic residues" evidence="6">
    <location>
        <begin position="291"/>
        <end position="307"/>
    </location>
</feature>
<dbReference type="PROSITE" id="PS51893">
    <property type="entry name" value="AKAP_CAM_BD"/>
    <property type="match status" value="1"/>
</dbReference>
<feature type="compositionally biased region" description="Basic and acidic residues" evidence="6">
    <location>
        <begin position="249"/>
        <end position="258"/>
    </location>
</feature>
<feature type="domain" description="A kinase-anchoring proteins AKAP-5 and AKAP-12 calmodulin (CaM)-binding" evidence="7">
    <location>
        <begin position="85"/>
        <end position="105"/>
    </location>
</feature>
<comment type="caution">
    <text evidence="8">The sequence shown here is derived from an EMBL/GenBank/DDBJ whole genome shotgun (WGS) entry which is preliminary data.</text>
</comment>
<comment type="subcellular location">
    <subcellularLocation>
        <location evidence="1">Membrane</location>
        <topology evidence="1">Lipid-anchor</topology>
    </subcellularLocation>
</comment>
<feature type="non-terminal residue" evidence="8">
    <location>
        <position position="500"/>
    </location>
</feature>
<feature type="compositionally biased region" description="Basic and acidic residues" evidence="6">
    <location>
        <begin position="203"/>
        <end position="237"/>
    </location>
</feature>
<keyword evidence="9" id="KW-1185">Reference proteome</keyword>
<dbReference type="GO" id="GO:0060076">
    <property type="term" value="C:excitatory synapse"/>
    <property type="evidence" value="ECO:0007669"/>
    <property type="project" value="TreeGrafter"/>
</dbReference>
<proteinExistence type="predicted"/>
<dbReference type="PANTHER" id="PTHR15182">
    <property type="entry name" value="A-KINASE ANCHOR PROTEIN 5-RELATED"/>
    <property type="match status" value="1"/>
</dbReference>
<feature type="region of interest" description="Disordered" evidence="6">
    <location>
        <begin position="1"/>
        <end position="37"/>
    </location>
</feature>
<evidence type="ECO:0000313" key="9">
    <source>
        <dbReference type="Proteomes" id="UP000629713"/>
    </source>
</evidence>
<feature type="compositionally biased region" description="Basic residues" evidence="6">
    <location>
        <begin position="97"/>
        <end position="108"/>
    </location>
</feature>